<dbReference type="Pfam" id="PF08544">
    <property type="entry name" value="GHMP_kinases_C"/>
    <property type="match status" value="1"/>
</dbReference>
<keyword evidence="6" id="KW-0067">ATP-binding</keyword>
<keyword evidence="7" id="KW-0812">Transmembrane</keyword>
<feature type="transmembrane region" description="Helical" evidence="7">
    <location>
        <begin position="21"/>
        <end position="42"/>
    </location>
</feature>
<dbReference type="EC" id="2.7.4.2" evidence="2"/>
<dbReference type="InParanoid" id="A0A024FY47"/>
<dbReference type="OrthoDB" id="10262935at2759"/>
<dbReference type="EMBL" id="CAIX01000001">
    <property type="protein sequence ID" value="CCI39406.1"/>
    <property type="molecule type" value="Genomic_DNA"/>
</dbReference>
<comment type="caution">
    <text evidence="10">The sequence shown here is derived from an EMBL/GenBank/DDBJ whole genome shotgun (WGS) entry which is preliminary data.</text>
</comment>
<proteinExistence type="predicted"/>
<evidence type="ECO:0000256" key="1">
    <source>
        <dbReference type="ARBA" id="ARBA00005017"/>
    </source>
</evidence>
<evidence type="ECO:0000256" key="3">
    <source>
        <dbReference type="ARBA" id="ARBA00022679"/>
    </source>
</evidence>
<dbReference type="InterPro" id="IPR036554">
    <property type="entry name" value="GHMP_kinase_C_sf"/>
</dbReference>
<keyword evidence="11" id="KW-1185">Reference proteome</keyword>
<evidence type="ECO:0000256" key="6">
    <source>
        <dbReference type="ARBA" id="ARBA00022840"/>
    </source>
</evidence>
<evidence type="ECO:0000259" key="9">
    <source>
        <dbReference type="Pfam" id="PF08544"/>
    </source>
</evidence>
<dbReference type="InterPro" id="IPR020568">
    <property type="entry name" value="Ribosomal_Su5_D2-typ_SF"/>
</dbReference>
<sequence>MIRTQTQFDLEKSSGGGISKTGLGSSAALVTSLVGALVTFFIPEWESLESNREALDIVHNLAQLCHSAVQRKVGSGFDISAACYGSQRYKRFPPHILENIYSQDDAKPQYLASCVKNQSLWKTALRVESFALPPGFCCLMGDVVGGTSTVSMVLAWSKENAELSVQTFTMIHSRNKKLEDMLIQLNELLKMHPELDSERQKLATVASEMWPTIDSALGKIFSETRESFLHIRQALRHLGQLTGALIEPPEQTALIDETMKVPGVLFAGVPGAGGYDAIFVVVTDESVLTHVEQFWEVWSSNHSSIVCPLLCKAMDKLSMDRIGGLTSTRISSLN</sequence>
<protein>
    <recommendedName>
        <fullName evidence="2">phosphomevalonate kinase</fullName>
        <ecNumber evidence="2">2.7.4.2</ecNumber>
    </recommendedName>
</protein>
<dbReference type="GO" id="GO:0019287">
    <property type="term" value="P:isopentenyl diphosphate biosynthetic process, mevalonate pathway"/>
    <property type="evidence" value="ECO:0007669"/>
    <property type="project" value="UniProtKB-UniPathway"/>
</dbReference>
<dbReference type="InterPro" id="IPR035102">
    <property type="entry name" value="Phosphomevalonate_kinase"/>
</dbReference>
<accession>A0A024FY47</accession>
<dbReference type="STRING" id="65357.A0A024FY47"/>
<dbReference type="Gene3D" id="3.30.230.10">
    <property type="match status" value="1"/>
</dbReference>
<comment type="pathway">
    <text evidence="1">Isoprenoid biosynthesis; isopentenyl diphosphate biosynthesis via mevalonate pathway; isopentenyl diphosphate from (R)-mevalonate: step 2/3.</text>
</comment>
<evidence type="ECO:0000313" key="11">
    <source>
        <dbReference type="Proteomes" id="UP000053237"/>
    </source>
</evidence>
<dbReference type="GO" id="GO:0010142">
    <property type="term" value="P:farnesyl diphosphate biosynthetic process, mevalonate pathway"/>
    <property type="evidence" value="ECO:0007669"/>
    <property type="project" value="TreeGrafter"/>
</dbReference>
<dbReference type="GO" id="GO:0005777">
    <property type="term" value="C:peroxisome"/>
    <property type="evidence" value="ECO:0007669"/>
    <property type="project" value="TreeGrafter"/>
</dbReference>
<dbReference type="PANTHER" id="PTHR31814:SF2">
    <property type="entry name" value="PHOSPHOMEVALONATE KINASE"/>
    <property type="match status" value="1"/>
</dbReference>
<keyword evidence="5" id="KW-0418">Kinase</keyword>
<feature type="domain" description="GHMP kinase C-terminal" evidence="9">
    <location>
        <begin position="236"/>
        <end position="292"/>
    </location>
</feature>
<dbReference type="SUPFAM" id="SSF54211">
    <property type="entry name" value="Ribosomal protein S5 domain 2-like"/>
    <property type="match status" value="1"/>
</dbReference>
<evidence type="ECO:0000256" key="2">
    <source>
        <dbReference type="ARBA" id="ARBA00012958"/>
    </source>
</evidence>
<organism evidence="10 11">
    <name type="scientific">Albugo candida</name>
    <dbReference type="NCBI Taxonomy" id="65357"/>
    <lineage>
        <taxon>Eukaryota</taxon>
        <taxon>Sar</taxon>
        <taxon>Stramenopiles</taxon>
        <taxon>Oomycota</taxon>
        <taxon>Peronosporomycetes</taxon>
        <taxon>Albuginales</taxon>
        <taxon>Albuginaceae</taxon>
        <taxon>Albugo</taxon>
    </lineage>
</organism>
<keyword evidence="4" id="KW-0547">Nucleotide-binding</keyword>
<dbReference type="PANTHER" id="PTHR31814">
    <property type="match status" value="1"/>
</dbReference>
<evidence type="ECO:0000256" key="5">
    <source>
        <dbReference type="ARBA" id="ARBA00022777"/>
    </source>
</evidence>
<dbReference type="AlphaFoldDB" id="A0A024FY47"/>
<dbReference type="InterPro" id="IPR014721">
    <property type="entry name" value="Ribsml_uS5_D2-typ_fold_subgr"/>
</dbReference>
<evidence type="ECO:0000259" key="8">
    <source>
        <dbReference type="Pfam" id="PF00288"/>
    </source>
</evidence>
<gene>
    <name evidence="10" type="ORF">BN9_001890</name>
</gene>
<dbReference type="Pfam" id="PF00288">
    <property type="entry name" value="GHMP_kinases_N"/>
    <property type="match status" value="1"/>
</dbReference>
<evidence type="ECO:0000256" key="4">
    <source>
        <dbReference type="ARBA" id="ARBA00022741"/>
    </source>
</evidence>
<evidence type="ECO:0000256" key="7">
    <source>
        <dbReference type="SAM" id="Phobius"/>
    </source>
</evidence>
<reference evidence="10 11" key="1">
    <citation type="submission" date="2012-05" db="EMBL/GenBank/DDBJ databases">
        <title>Recombination and specialization in a pathogen metapopulation.</title>
        <authorList>
            <person name="Gardiner A."/>
            <person name="Kemen E."/>
            <person name="Schultz-Larsen T."/>
            <person name="MacLean D."/>
            <person name="Van Oosterhout C."/>
            <person name="Jones J.D.G."/>
        </authorList>
    </citation>
    <scope>NUCLEOTIDE SEQUENCE [LARGE SCALE GENOMIC DNA]</scope>
    <source>
        <strain evidence="10 11">Ac Nc2</strain>
    </source>
</reference>
<keyword evidence="7" id="KW-1133">Transmembrane helix</keyword>
<keyword evidence="7" id="KW-0472">Membrane</keyword>
<keyword evidence="3" id="KW-0808">Transferase</keyword>
<dbReference type="Gene3D" id="3.30.70.890">
    <property type="entry name" value="GHMP kinase, C-terminal domain"/>
    <property type="match status" value="1"/>
</dbReference>
<dbReference type="UniPathway" id="UPA00057">
    <property type="reaction ID" value="UER00099"/>
</dbReference>
<dbReference type="GO" id="GO:0005524">
    <property type="term" value="F:ATP binding"/>
    <property type="evidence" value="ECO:0007669"/>
    <property type="project" value="UniProtKB-KW"/>
</dbReference>
<dbReference type="GO" id="GO:0004631">
    <property type="term" value="F:phosphomevalonate kinase activity"/>
    <property type="evidence" value="ECO:0007669"/>
    <property type="project" value="UniProtKB-EC"/>
</dbReference>
<dbReference type="InterPro" id="IPR006204">
    <property type="entry name" value="GHMP_kinase_N_dom"/>
</dbReference>
<dbReference type="Proteomes" id="UP000053237">
    <property type="component" value="Unassembled WGS sequence"/>
</dbReference>
<dbReference type="InterPro" id="IPR013750">
    <property type="entry name" value="GHMP_kinase_C_dom"/>
</dbReference>
<name>A0A024FY47_9STRA</name>
<feature type="domain" description="GHMP kinase N-terminal" evidence="8">
    <location>
        <begin position="20"/>
        <end position="85"/>
    </location>
</feature>
<evidence type="ECO:0000313" key="10">
    <source>
        <dbReference type="EMBL" id="CCI39406.1"/>
    </source>
</evidence>